<dbReference type="EMBL" id="CYRX01000026">
    <property type="protein sequence ID" value="CUH60597.1"/>
    <property type="molecule type" value="Genomic_DNA"/>
</dbReference>
<dbReference type="RefSeq" id="WP_058123526.1">
    <property type="nucleotide sequence ID" value="NZ_CYRX01000026.1"/>
</dbReference>
<sequence length="273" mass="30366">MFTHSRKTSSPAVALQILELVYHATVAKVRSSHGNALIGLGIEILQTIIFLVAFYLMFTVLGMTGNAIRGDFLLYLMTGIFLFLTHTKAMGAILSSEGPAAPMMKHAPMNTIISICSAALSSLYLQMLSMAVVMFGIHTLFNPLDIYDPISAWLMFMLAWGSGVAIGMCLLAAKPWAPNFVMILNTVYARLNMIASGQMFVANTLPGFMISWFSWNPLFHAIDQARGYTFINYEPHFTNWQYPLYFTLGFVLLGLMGDFFTQRHVSVSWSAAR</sequence>
<evidence type="ECO:0000256" key="3">
    <source>
        <dbReference type="ARBA" id="ARBA00022448"/>
    </source>
</evidence>
<dbReference type="GO" id="GO:0005886">
    <property type="term" value="C:plasma membrane"/>
    <property type="evidence" value="ECO:0007669"/>
    <property type="project" value="UniProtKB-SubCell"/>
</dbReference>
<feature type="transmembrane region" description="Helical" evidence="4">
    <location>
        <begin position="242"/>
        <end position="260"/>
    </location>
</feature>
<dbReference type="PANTHER" id="PTHR30413:SF8">
    <property type="entry name" value="TRANSPORT PERMEASE PROTEIN"/>
    <property type="match status" value="1"/>
</dbReference>
<name>A0A0P1FK72_9RHOB</name>
<proteinExistence type="inferred from homology"/>
<dbReference type="PANTHER" id="PTHR30413">
    <property type="entry name" value="INNER MEMBRANE TRANSPORT PERMEASE"/>
    <property type="match status" value="1"/>
</dbReference>
<evidence type="ECO:0000313" key="6">
    <source>
        <dbReference type="Proteomes" id="UP000051298"/>
    </source>
</evidence>
<feature type="transmembrane region" description="Helical" evidence="4">
    <location>
        <begin position="72"/>
        <end position="94"/>
    </location>
</feature>
<organism evidence="5 6">
    <name type="scientific">Thalassobacter stenotrophicus</name>
    <dbReference type="NCBI Taxonomy" id="266809"/>
    <lineage>
        <taxon>Bacteria</taxon>
        <taxon>Pseudomonadati</taxon>
        <taxon>Pseudomonadota</taxon>
        <taxon>Alphaproteobacteria</taxon>
        <taxon>Rhodobacterales</taxon>
        <taxon>Roseobacteraceae</taxon>
        <taxon>Thalassobacter</taxon>
    </lineage>
</organism>
<evidence type="ECO:0000256" key="4">
    <source>
        <dbReference type="SAM" id="Phobius"/>
    </source>
</evidence>
<keyword evidence="4" id="KW-0812">Transmembrane</keyword>
<comment type="similarity">
    <text evidence="2">Belongs to the ABC-2 integral membrane protein family.</text>
</comment>
<keyword evidence="4" id="KW-1133">Transmembrane helix</keyword>
<feature type="transmembrane region" description="Helical" evidence="4">
    <location>
        <begin position="194"/>
        <end position="215"/>
    </location>
</feature>
<comment type="subcellular location">
    <subcellularLocation>
        <location evidence="1">Cell inner membrane</location>
        <topology evidence="1">Multi-pass membrane protein</topology>
    </subcellularLocation>
</comment>
<evidence type="ECO:0000256" key="2">
    <source>
        <dbReference type="ARBA" id="ARBA00007783"/>
    </source>
</evidence>
<dbReference type="GO" id="GO:0015920">
    <property type="term" value="P:lipopolysaccharide transport"/>
    <property type="evidence" value="ECO:0007669"/>
    <property type="project" value="TreeGrafter"/>
</dbReference>
<reference evidence="5 6" key="1">
    <citation type="submission" date="2015-09" db="EMBL/GenBank/DDBJ databases">
        <authorList>
            <consortium name="Swine Surveillance"/>
        </authorList>
    </citation>
    <scope>NUCLEOTIDE SEQUENCE [LARGE SCALE GENOMIC DNA]</scope>
    <source>
        <strain evidence="5 6">CECT 5294</strain>
    </source>
</reference>
<gene>
    <name evidence="5" type="ORF">THS5294_01892</name>
</gene>
<dbReference type="AlphaFoldDB" id="A0A0P1FK72"/>
<keyword evidence="4" id="KW-0472">Membrane</keyword>
<feature type="transmembrane region" description="Helical" evidence="4">
    <location>
        <begin position="37"/>
        <end position="60"/>
    </location>
</feature>
<protein>
    <submittedName>
        <fullName evidence="5">Vi polysaccharide export inner membrane protein VexB</fullName>
    </submittedName>
</protein>
<keyword evidence="3" id="KW-0813">Transport</keyword>
<dbReference type="STRING" id="266809.PM03_13690"/>
<evidence type="ECO:0000313" key="5">
    <source>
        <dbReference type="EMBL" id="CUH60597.1"/>
    </source>
</evidence>
<feature type="transmembrane region" description="Helical" evidence="4">
    <location>
        <begin position="115"/>
        <end position="138"/>
    </location>
</feature>
<accession>A0A0P1FK72</accession>
<dbReference type="eggNOG" id="COG1682">
    <property type="taxonomic scope" value="Bacteria"/>
</dbReference>
<dbReference type="Proteomes" id="UP000051298">
    <property type="component" value="Unassembled WGS sequence"/>
</dbReference>
<evidence type="ECO:0000256" key="1">
    <source>
        <dbReference type="ARBA" id="ARBA00004429"/>
    </source>
</evidence>
<feature type="transmembrane region" description="Helical" evidence="4">
    <location>
        <begin position="150"/>
        <end position="173"/>
    </location>
</feature>